<reference evidence="2 3" key="1">
    <citation type="journal article" date="2018" name="Nat. Biotechnol.">
        <title>A standardized bacterial taxonomy based on genome phylogeny substantially revises the tree of life.</title>
        <authorList>
            <person name="Parks D.H."/>
            <person name="Chuvochina M."/>
            <person name="Waite D.W."/>
            <person name="Rinke C."/>
            <person name="Skarshewski A."/>
            <person name="Chaumeil P.A."/>
            <person name="Hugenholtz P."/>
        </authorList>
    </citation>
    <scope>NUCLEOTIDE SEQUENCE [LARGE SCALE GENOMIC DNA]</scope>
    <source>
        <strain evidence="2">UBA10948</strain>
    </source>
</reference>
<evidence type="ECO:0000256" key="1">
    <source>
        <dbReference type="SAM" id="Phobius"/>
    </source>
</evidence>
<dbReference type="RefSeq" id="WP_061215146.1">
    <property type="nucleotide sequence ID" value="NZ_DCDX01000135.1"/>
</dbReference>
<feature type="transmembrane region" description="Helical" evidence="1">
    <location>
        <begin position="6"/>
        <end position="22"/>
    </location>
</feature>
<feature type="transmembrane region" description="Helical" evidence="1">
    <location>
        <begin position="29"/>
        <end position="46"/>
    </location>
</feature>
<keyword evidence="1" id="KW-0472">Membrane</keyword>
<proteinExistence type="predicted"/>
<gene>
    <name evidence="2" type="ORF">DDZ44_04530</name>
</gene>
<accession>A0A354YWU6</accession>
<dbReference type="AlphaFoldDB" id="A0A354YWU6"/>
<sequence>MPVEYVLGLLLIFYIGVLIKGDDSTKKRMGGVLGVIGFAGIVYSSTQFGNYTLDESKLWFLLLVSIALAILGVVAFFPKNKDKS</sequence>
<dbReference type="EMBL" id="DNZF01000098">
    <property type="protein sequence ID" value="HBK53186.1"/>
    <property type="molecule type" value="Genomic_DNA"/>
</dbReference>
<evidence type="ECO:0000313" key="2">
    <source>
        <dbReference type="EMBL" id="HBK53186.1"/>
    </source>
</evidence>
<feature type="transmembrane region" description="Helical" evidence="1">
    <location>
        <begin position="58"/>
        <end position="77"/>
    </location>
</feature>
<evidence type="ECO:0000313" key="3">
    <source>
        <dbReference type="Proteomes" id="UP000263273"/>
    </source>
</evidence>
<protein>
    <submittedName>
        <fullName evidence="2">Uncharacterized protein</fullName>
    </submittedName>
</protein>
<name>A0A354YWU6_9FIRM</name>
<comment type="caution">
    <text evidence="2">The sequence shown here is derived from an EMBL/GenBank/DDBJ whole genome shotgun (WGS) entry which is preliminary data.</text>
</comment>
<dbReference type="Proteomes" id="UP000263273">
    <property type="component" value="Unassembled WGS sequence"/>
</dbReference>
<keyword evidence="1" id="KW-1133">Transmembrane helix</keyword>
<organism evidence="2 3">
    <name type="scientific">Syntrophomonas wolfei</name>
    <dbReference type="NCBI Taxonomy" id="863"/>
    <lineage>
        <taxon>Bacteria</taxon>
        <taxon>Bacillati</taxon>
        <taxon>Bacillota</taxon>
        <taxon>Clostridia</taxon>
        <taxon>Eubacteriales</taxon>
        <taxon>Syntrophomonadaceae</taxon>
        <taxon>Syntrophomonas</taxon>
    </lineage>
</organism>
<keyword evidence="1" id="KW-0812">Transmembrane</keyword>